<proteinExistence type="predicted"/>
<comment type="function">
    <text evidence="1">VSG forms a coat on the surface of the parasite. The trypanosome evades the immune response of the host by expressing a series of antigenically distinct VSGs from an estimated 1000 VSG genes.</text>
</comment>
<dbReference type="Proteomes" id="UP000000702">
    <property type="component" value="Unassembled WGS sequence"/>
</dbReference>
<evidence type="ECO:0000256" key="5">
    <source>
        <dbReference type="ARBA" id="ARBA00022729"/>
    </source>
</evidence>
<dbReference type="EMBL" id="CAEQ01000563">
    <property type="protein sequence ID" value="CCD12089.1"/>
    <property type="molecule type" value="Genomic_DNA"/>
</dbReference>
<keyword evidence="3" id="KW-1003">Cell membrane</keyword>
<keyword evidence="4" id="KW-0336">GPI-anchor</keyword>
<dbReference type="Pfam" id="PF13206">
    <property type="entry name" value="VSG_B"/>
    <property type="match status" value="2"/>
</dbReference>
<keyword evidence="5 9" id="KW-0732">Signal</keyword>
<evidence type="ECO:0000259" key="10">
    <source>
        <dbReference type="Pfam" id="PF13206"/>
    </source>
</evidence>
<name>F9W4J5_TRYCI</name>
<comment type="subcellular location">
    <subcellularLocation>
        <location evidence="2">Cell membrane</location>
        <topology evidence="2">Lipid-anchor</topology>
        <topology evidence="2">GPI-anchor</topology>
    </subcellularLocation>
</comment>
<feature type="domain" description="Trypanosome variant surface glycoprotein B-type N-terminal" evidence="10">
    <location>
        <begin position="13"/>
        <end position="86"/>
    </location>
</feature>
<evidence type="ECO:0000256" key="4">
    <source>
        <dbReference type="ARBA" id="ARBA00022622"/>
    </source>
</evidence>
<organism evidence="11 12">
    <name type="scientific">Trypanosoma congolense (strain IL3000)</name>
    <dbReference type="NCBI Taxonomy" id="1068625"/>
    <lineage>
        <taxon>Eukaryota</taxon>
        <taxon>Discoba</taxon>
        <taxon>Euglenozoa</taxon>
        <taxon>Kinetoplastea</taxon>
        <taxon>Metakinetoplastina</taxon>
        <taxon>Trypanosomatida</taxon>
        <taxon>Trypanosomatidae</taxon>
        <taxon>Trypanosoma</taxon>
        <taxon>Nannomonas</taxon>
    </lineage>
</organism>
<dbReference type="AlphaFoldDB" id="F9W4J5"/>
<keyword evidence="12" id="KW-1185">Reference proteome</keyword>
<evidence type="ECO:0000256" key="6">
    <source>
        <dbReference type="ARBA" id="ARBA00023136"/>
    </source>
</evidence>
<evidence type="ECO:0000256" key="7">
    <source>
        <dbReference type="ARBA" id="ARBA00023180"/>
    </source>
</evidence>
<dbReference type="InterPro" id="IPR025932">
    <property type="entry name" value="Trypano_VSG_B_N_dom"/>
</dbReference>
<protein>
    <submittedName>
        <fullName evidence="11">WGS project CAEQ00000000 data, annotated contig 1189</fullName>
    </submittedName>
</protein>
<sequence>MACLMNWIAAFFIVVVFVRGQVEVAKDDNIEPFSLLCRIYNVAKNPPINYVDLEEPSEIVKEIDALNTSLVEPKLPNETEQMGNSWEAKLTSAVTKETVVTQLSLNQITQRAQKILEDIRKINVTKEIEKVKDEFHKVIFGEDGNESNLDQGALKGVDGRAGACGNNGLSSKGTSAGKNLVVDFFCLCVQRQDGEGINQVCGFYAGSGYKNGQLGWNDTGLMGSSTMWASIKGGCGKHMQQNPKSTAEARHILDQFLNHLRTGGVYRSVGGDGKTVEG</sequence>
<keyword evidence="8" id="KW-0449">Lipoprotein</keyword>
<evidence type="ECO:0000313" key="11">
    <source>
        <dbReference type="EMBL" id="CCD12089.1"/>
    </source>
</evidence>
<reference evidence="11 12" key="2">
    <citation type="journal article" date="2012" name="Proc. Natl. Acad. Sci. U.S.A.">
        <title>Antigenic diversity is generated by distinct evolutionary mechanisms in African trypanosome species.</title>
        <authorList>
            <person name="Jackson A.P."/>
            <person name="Berry A."/>
            <person name="Aslett M."/>
            <person name="Allison H.C."/>
            <person name="Burton P."/>
            <person name="Vavrova-Anderson J."/>
            <person name="Brown R."/>
            <person name="Browne H."/>
            <person name="Corton N."/>
            <person name="Hauser H."/>
            <person name="Gamble J."/>
            <person name="Gilderthorp R."/>
            <person name="Marcello L."/>
            <person name="McQuillan J."/>
            <person name="Otto T.D."/>
            <person name="Quail M.A."/>
            <person name="Sanders M.J."/>
            <person name="van Tonder A."/>
            <person name="Ginger M.L."/>
            <person name="Field M.C."/>
            <person name="Barry J.D."/>
            <person name="Hertz-Fowler C."/>
            <person name="Berriman M."/>
        </authorList>
    </citation>
    <scope>NUCLEOTIDE SEQUENCE [LARGE SCALE GENOMIC DNA]</scope>
    <source>
        <strain evidence="11 12">IL3000</strain>
    </source>
</reference>
<evidence type="ECO:0000256" key="9">
    <source>
        <dbReference type="SAM" id="SignalP"/>
    </source>
</evidence>
<feature type="chain" id="PRO_5003389795" evidence="9">
    <location>
        <begin position="21"/>
        <end position="278"/>
    </location>
</feature>
<feature type="non-terminal residue" evidence="11">
    <location>
        <position position="278"/>
    </location>
</feature>
<evidence type="ECO:0000313" key="12">
    <source>
        <dbReference type="Proteomes" id="UP000000702"/>
    </source>
</evidence>
<comment type="caution">
    <text evidence="11">The sequence shown here is derived from an EMBL/GenBank/DDBJ whole genome shotgun (WGS) entry which is preliminary data.</text>
</comment>
<evidence type="ECO:0000256" key="8">
    <source>
        <dbReference type="ARBA" id="ARBA00023288"/>
    </source>
</evidence>
<evidence type="ECO:0000256" key="1">
    <source>
        <dbReference type="ARBA" id="ARBA00002523"/>
    </source>
</evidence>
<dbReference type="VEuPathDB" id="TriTrypDB:TcIL3000_0_30040"/>
<keyword evidence="6" id="KW-0472">Membrane</keyword>
<keyword evidence="7" id="KW-0325">Glycoprotein</keyword>
<gene>
    <name evidence="11" type="ORF">TCIL3000_0_30040</name>
</gene>
<evidence type="ECO:0000256" key="2">
    <source>
        <dbReference type="ARBA" id="ARBA00004609"/>
    </source>
</evidence>
<reference evidence="12" key="1">
    <citation type="submission" date="2011-07" db="EMBL/GenBank/DDBJ databases">
        <title>Divergent evolution of antigenic variation in African trypanosomes.</title>
        <authorList>
            <person name="Jackson A.P."/>
            <person name="Berry A."/>
            <person name="Allison H.C."/>
            <person name="Burton P."/>
            <person name="Anderson J."/>
            <person name="Aslett M."/>
            <person name="Brown R."/>
            <person name="Corton N."/>
            <person name="Harris D."/>
            <person name="Hauser H."/>
            <person name="Gamble J."/>
            <person name="Gilderthorp R."/>
            <person name="McQuillan J."/>
            <person name="Quail M.A."/>
            <person name="Sanders M."/>
            <person name="Van Tonder A."/>
            <person name="Ginger M.L."/>
            <person name="Donelson J.E."/>
            <person name="Field M.C."/>
            <person name="Barry J.D."/>
            <person name="Berriman M."/>
            <person name="Hertz-Fowler C."/>
        </authorList>
    </citation>
    <scope>NUCLEOTIDE SEQUENCE [LARGE SCALE GENOMIC DNA]</scope>
    <source>
        <strain evidence="12">IL3000</strain>
    </source>
</reference>
<feature type="domain" description="Trypanosome variant surface glycoprotein B-type N-terminal" evidence="10">
    <location>
        <begin position="100"/>
        <end position="263"/>
    </location>
</feature>
<dbReference type="GO" id="GO:0098552">
    <property type="term" value="C:side of membrane"/>
    <property type="evidence" value="ECO:0007669"/>
    <property type="project" value="UniProtKB-KW"/>
</dbReference>
<dbReference type="GO" id="GO:0005886">
    <property type="term" value="C:plasma membrane"/>
    <property type="evidence" value="ECO:0007669"/>
    <property type="project" value="UniProtKB-SubCell"/>
</dbReference>
<feature type="signal peptide" evidence="9">
    <location>
        <begin position="1"/>
        <end position="20"/>
    </location>
</feature>
<accession>F9W4J5</accession>
<evidence type="ECO:0000256" key="3">
    <source>
        <dbReference type="ARBA" id="ARBA00022475"/>
    </source>
</evidence>